<organism evidence="2 3">
    <name type="scientific">Arenibacter palladensis</name>
    <dbReference type="NCBI Taxonomy" id="237373"/>
    <lineage>
        <taxon>Bacteria</taxon>
        <taxon>Pseudomonadati</taxon>
        <taxon>Bacteroidota</taxon>
        <taxon>Flavobacteriia</taxon>
        <taxon>Flavobacteriales</taxon>
        <taxon>Flavobacteriaceae</taxon>
        <taxon>Arenibacter</taxon>
    </lineage>
</organism>
<dbReference type="InterPro" id="IPR004360">
    <property type="entry name" value="Glyas_Fos-R_dOase_dom"/>
</dbReference>
<dbReference type="EMBL" id="FQUX01000001">
    <property type="protein sequence ID" value="SHE39324.1"/>
    <property type="molecule type" value="Genomic_DNA"/>
</dbReference>
<gene>
    <name evidence="2" type="ORF">SAMN03080594_101140</name>
</gene>
<proteinExistence type="predicted"/>
<dbReference type="RefSeq" id="WP_072859838.1">
    <property type="nucleotide sequence ID" value="NZ_FQUX01000001.1"/>
</dbReference>
<name>A0A1M4T4L5_9FLAO</name>
<evidence type="ECO:0000313" key="2">
    <source>
        <dbReference type="EMBL" id="SHE39324.1"/>
    </source>
</evidence>
<sequence length="138" mass="16066">MKNAPFHMSLPCLSISKTEDFYVDVIGAELGRHSSRWLDINLFGNQITFTKAGIFNFAFKTYKFEDTVLPSFHFGVIVDEDTWNKLHAKLTKSEYELTIEVVFLKDKIGEHKSFFIQDPNGHMVEFKCFKKPKEMFLS</sequence>
<dbReference type="PANTHER" id="PTHR39434:SF1">
    <property type="entry name" value="VOC DOMAIN-CONTAINING PROTEIN"/>
    <property type="match status" value="1"/>
</dbReference>
<dbReference type="InterPro" id="IPR037523">
    <property type="entry name" value="VOC_core"/>
</dbReference>
<dbReference type="Gene3D" id="3.10.180.10">
    <property type="entry name" value="2,3-Dihydroxybiphenyl 1,2-Dioxygenase, domain 1"/>
    <property type="match status" value="1"/>
</dbReference>
<feature type="domain" description="VOC" evidence="1">
    <location>
        <begin position="4"/>
        <end position="129"/>
    </location>
</feature>
<dbReference type="OrthoDB" id="793940at2"/>
<dbReference type="SUPFAM" id="SSF54593">
    <property type="entry name" value="Glyoxalase/Bleomycin resistance protein/Dihydroxybiphenyl dioxygenase"/>
    <property type="match status" value="1"/>
</dbReference>
<keyword evidence="3" id="KW-1185">Reference proteome</keyword>
<dbReference type="PROSITE" id="PS51819">
    <property type="entry name" value="VOC"/>
    <property type="match status" value="1"/>
</dbReference>
<dbReference type="Proteomes" id="UP000184406">
    <property type="component" value="Unassembled WGS sequence"/>
</dbReference>
<evidence type="ECO:0000313" key="3">
    <source>
        <dbReference type="Proteomes" id="UP000184406"/>
    </source>
</evidence>
<dbReference type="PANTHER" id="PTHR39434">
    <property type="match status" value="1"/>
</dbReference>
<dbReference type="Pfam" id="PF00903">
    <property type="entry name" value="Glyoxalase"/>
    <property type="match status" value="1"/>
</dbReference>
<dbReference type="InterPro" id="IPR029068">
    <property type="entry name" value="Glyas_Bleomycin-R_OHBP_Dase"/>
</dbReference>
<dbReference type="AlphaFoldDB" id="A0A1M4T4L5"/>
<evidence type="ECO:0000259" key="1">
    <source>
        <dbReference type="PROSITE" id="PS51819"/>
    </source>
</evidence>
<protein>
    <recommendedName>
        <fullName evidence="1">VOC domain-containing protein</fullName>
    </recommendedName>
</protein>
<accession>A0A1M4T4L5</accession>
<reference evidence="3" key="1">
    <citation type="submission" date="2016-11" db="EMBL/GenBank/DDBJ databases">
        <authorList>
            <person name="Varghese N."/>
            <person name="Submissions S."/>
        </authorList>
    </citation>
    <scope>NUCLEOTIDE SEQUENCE [LARGE SCALE GENOMIC DNA]</scope>
    <source>
        <strain evidence="3">DSM 17539</strain>
    </source>
</reference>